<accession>A0ABP7RCV4</accession>
<keyword evidence="2" id="KW-1185">Reference proteome</keyword>
<name>A0ABP7RCV4_9BACT</name>
<protein>
    <submittedName>
        <fullName evidence="1">Uncharacterized protein</fullName>
    </submittedName>
</protein>
<organism evidence="1 2">
    <name type="scientific">Hymenobacter fastidiosus</name>
    <dbReference type="NCBI Taxonomy" id="486264"/>
    <lineage>
        <taxon>Bacteria</taxon>
        <taxon>Pseudomonadati</taxon>
        <taxon>Bacteroidota</taxon>
        <taxon>Cytophagia</taxon>
        <taxon>Cytophagales</taxon>
        <taxon>Hymenobacteraceae</taxon>
        <taxon>Hymenobacter</taxon>
    </lineage>
</organism>
<proteinExistence type="predicted"/>
<sequence length="134" mass="14273">MPGAAVLPGGPRPTAVQFYGGRPSGFTAPTKSPPRIIFASSHNRQQVRTPGAMFGLTCYAAKALNIGGNHSLNVLKKSNLPTGFRTFCNTSEHMYDLTASGEAHKLSYSANYRWGRPISRQCLAPPARSGLAAP</sequence>
<reference evidence="2" key="1">
    <citation type="journal article" date="2019" name="Int. J. Syst. Evol. Microbiol.">
        <title>The Global Catalogue of Microorganisms (GCM) 10K type strain sequencing project: providing services to taxonomists for standard genome sequencing and annotation.</title>
        <authorList>
            <consortium name="The Broad Institute Genomics Platform"/>
            <consortium name="The Broad Institute Genome Sequencing Center for Infectious Disease"/>
            <person name="Wu L."/>
            <person name="Ma J."/>
        </authorList>
    </citation>
    <scope>NUCLEOTIDE SEQUENCE [LARGE SCALE GENOMIC DNA]</scope>
    <source>
        <strain evidence="2">JCM 17224</strain>
    </source>
</reference>
<dbReference type="Proteomes" id="UP001500567">
    <property type="component" value="Unassembled WGS sequence"/>
</dbReference>
<comment type="caution">
    <text evidence="1">The sequence shown here is derived from an EMBL/GenBank/DDBJ whole genome shotgun (WGS) entry which is preliminary data.</text>
</comment>
<dbReference type="EMBL" id="BAABDJ010000002">
    <property type="protein sequence ID" value="GAA3995578.1"/>
    <property type="molecule type" value="Genomic_DNA"/>
</dbReference>
<evidence type="ECO:0000313" key="1">
    <source>
        <dbReference type="EMBL" id="GAA3995578.1"/>
    </source>
</evidence>
<evidence type="ECO:0000313" key="2">
    <source>
        <dbReference type="Proteomes" id="UP001500567"/>
    </source>
</evidence>
<gene>
    <name evidence="1" type="ORF">GCM10022408_02620</name>
</gene>